<keyword evidence="2" id="KW-0732">Signal</keyword>
<sequence>MPRTRRTNHAAISLSMHWRYLFLCFHLLSIDASADPTLMVLWHKTCIGHGIIQHHQRWQAFIPSFLSCFYVMVLLILSLEASASRPANKTQKKIYLYGYMYSKRVQGRVEVARVA</sequence>
<organism evidence="3 4">
    <name type="scientific">Sporormia fimetaria CBS 119925</name>
    <dbReference type="NCBI Taxonomy" id="1340428"/>
    <lineage>
        <taxon>Eukaryota</taxon>
        <taxon>Fungi</taxon>
        <taxon>Dikarya</taxon>
        <taxon>Ascomycota</taxon>
        <taxon>Pezizomycotina</taxon>
        <taxon>Dothideomycetes</taxon>
        <taxon>Pleosporomycetidae</taxon>
        <taxon>Pleosporales</taxon>
        <taxon>Sporormiaceae</taxon>
        <taxon>Sporormia</taxon>
    </lineage>
</organism>
<name>A0A6A6VLR5_9PLEO</name>
<gene>
    <name evidence="3" type="ORF">M011DRAFT_118697</name>
</gene>
<keyword evidence="1" id="KW-0812">Transmembrane</keyword>
<dbReference type="AlphaFoldDB" id="A0A6A6VLR5"/>
<feature type="transmembrane region" description="Helical" evidence="1">
    <location>
        <begin position="58"/>
        <end position="79"/>
    </location>
</feature>
<evidence type="ECO:0000256" key="2">
    <source>
        <dbReference type="SAM" id="SignalP"/>
    </source>
</evidence>
<proteinExistence type="predicted"/>
<evidence type="ECO:0000313" key="3">
    <source>
        <dbReference type="EMBL" id="KAF2751552.1"/>
    </source>
</evidence>
<dbReference type="EMBL" id="MU006562">
    <property type="protein sequence ID" value="KAF2751552.1"/>
    <property type="molecule type" value="Genomic_DNA"/>
</dbReference>
<dbReference type="Proteomes" id="UP000799440">
    <property type="component" value="Unassembled WGS sequence"/>
</dbReference>
<feature type="chain" id="PRO_5025505753" evidence="2">
    <location>
        <begin position="35"/>
        <end position="115"/>
    </location>
</feature>
<accession>A0A6A6VLR5</accession>
<keyword evidence="4" id="KW-1185">Reference proteome</keyword>
<feature type="signal peptide" evidence="2">
    <location>
        <begin position="1"/>
        <end position="34"/>
    </location>
</feature>
<keyword evidence="1" id="KW-0472">Membrane</keyword>
<protein>
    <submittedName>
        <fullName evidence="3">Uncharacterized protein</fullName>
    </submittedName>
</protein>
<keyword evidence="1" id="KW-1133">Transmembrane helix</keyword>
<evidence type="ECO:0000256" key="1">
    <source>
        <dbReference type="SAM" id="Phobius"/>
    </source>
</evidence>
<evidence type="ECO:0000313" key="4">
    <source>
        <dbReference type="Proteomes" id="UP000799440"/>
    </source>
</evidence>
<reference evidence="3" key="1">
    <citation type="journal article" date="2020" name="Stud. Mycol.">
        <title>101 Dothideomycetes genomes: a test case for predicting lifestyles and emergence of pathogens.</title>
        <authorList>
            <person name="Haridas S."/>
            <person name="Albert R."/>
            <person name="Binder M."/>
            <person name="Bloem J."/>
            <person name="Labutti K."/>
            <person name="Salamov A."/>
            <person name="Andreopoulos B."/>
            <person name="Baker S."/>
            <person name="Barry K."/>
            <person name="Bills G."/>
            <person name="Bluhm B."/>
            <person name="Cannon C."/>
            <person name="Castanera R."/>
            <person name="Culley D."/>
            <person name="Daum C."/>
            <person name="Ezra D."/>
            <person name="Gonzalez J."/>
            <person name="Henrissat B."/>
            <person name="Kuo A."/>
            <person name="Liang C."/>
            <person name="Lipzen A."/>
            <person name="Lutzoni F."/>
            <person name="Magnuson J."/>
            <person name="Mondo S."/>
            <person name="Nolan M."/>
            <person name="Ohm R."/>
            <person name="Pangilinan J."/>
            <person name="Park H.-J."/>
            <person name="Ramirez L."/>
            <person name="Alfaro M."/>
            <person name="Sun H."/>
            <person name="Tritt A."/>
            <person name="Yoshinaga Y."/>
            <person name="Zwiers L.-H."/>
            <person name="Turgeon B."/>
            <person name="Goodwin S."/>
            <person name="Spatafora J."/>
            <person name="Crous P."/>
            <person name="Grigoriev I."/>
        </authorList>
    </citation>
    <scope>NUCLEOTIDE SEQUENCE</scope>
    <source>
        <strain evidence="3">CBS 119925</strain>
    </source>
</reference>